<gene>
    <name evidence="3" type="ORF">BST26_06490</name>
</gene>
<dbReference type="AlphaFoldDB" id="A0A1X0DHY3"/>
<dbReference type="InterPro" id="IPR000030">
    <property type="entry name" value="PPE_dom"/>
</dbReference>
<evidence type="ECO:0000259" key="2">
    <source>
        <dbReference type="Pfam" id="PF00823"/>
    </source>
</evidence>
<evidence type="ECO:0000256" key="1">
    <source>
        <dbReference type="ARBA" id="ARBA00010652"/>
    </source>
</evidence>
<dbReference type="InterPro" id="IPR038332">
    <property type="entry name" value="PPE_sf"/>
</dbReference>
<accession>A0A1X0DHY3</accession>
<dbReference type="SUPFAM" id="SSF140459">
    <property type="entry name" value="PE/PPE dimer-like"/>
    <property type="match status" value="1"/>
</dbReference>
<evidence type="ECO:0000313" key="3">
    <source>
        <dbReference type="EMBL" id="ORA71988.1"/>
    </source>
</evidence>
<reference evidence="3 4" key="1">
    <citation type="submission" date="2016-12" db="EMBL/GenBank/DDBJ databases">
        <title>The new phylogeny of genus Mycobacterium.</title>
        <authorList>
            <person name="Tortoli E."/>
            <person name="Trovato A."/>
            <person name="Cirillo D.M."/>
        </authorList>
    </citation>
    <scope>NUCLEOTIDE SEQUENCE [LARGE SCALE GENOMIC DNA]</scope>
    <source>
        <strain evidence="3 4">DSM 45130</strain>
    </source>
</reference>
<proteinExistence type="inferred from homology"/>
<comment type="caution">
    <text evidence="3">The sequence shown here is derived from an EMBL/GenBank/DDBJ whole genome shotgun (WGS) entry which is preliminary data.</text>
</comment>
<dbReference type="STRING" id="444597.BST26_06490"/>
<dbReference type="OrthoDB" id="4721978at2"/>
<dbReference type="Pfam" id="PF00823">
    <property type="entry name" value="PPE"/>
    <property type="match status" value="1"/>
</dbReference>
<sequence>MTDFWAARPPEVNDFILRAGAGVGTTAAAAVGYAMELAGCETAAGVSMGNAAALAPEFVGVAGIGSQLTQTMLNTTLHLLSAWLMEKPPVFATAINAYLTATSTMIPAALCEGNRVQWEALCAANIPALGMLTPQIIEKDVEYFGGMWPNNAGVGTGYSAALMALIPALAVPPPITAMGASPAAPAEAGAAVAEATATGAAGTAMQASKAAAGLAGEAAGGPAQGMDSVIGQVSGVTQQVGQVGSQLMQTVTGIPMQLGQTAFGAFQALPGMFGSFGRGETALAPELADEAVPRTAEPVRATGGVPVSAGLGPTAGAGPARGAAVGLTSYTRPSSNFAPESGGRPTGWRTAGALNAAEARVATGGAAMPMAPGMLGRVGAGSGRAEDISRVKVVAGSPATRD</sequence>
<dbReference type="EMBL" id="MVHS01000010">
    <property type="protein sequence ID" value="ORA71988.1"/>
    <property type="molecule type" value="Genomic_DNA"/>
</dbReference>
<organism evidence="3 4">
    <name type="scientific">Mycolicibacterium insubricum</name>
    <dbReference type="NCBI Taxonomy" id="444597"/>
    <lineage>
        <taxon>Bacteria</taxon>
        <taxon>Bacillati</taxon>
        <taxon>Actinomycetota</taxon>
        <taxon>Actinomycetes</taxon>
        <taxon>Mycobacteriales</taxon>
        <taxon>Mycobacteriaceae</taxon>
        <taxon>Mycolicibacterium</taxon>
    </lineage>
</organism>
<name>A0A1X0DHY3_9MYCO</name>
<dbReference type="RefSeq" id="WP_083029948.1">
    <property type="nucleotide sequence ID" value="NZ_MVHS01000010.1"/>
</dbReference>
<protein>
    <recommendedName>
        <fullName evidence="2">PPE domain-containing protein</fullName>
    </recommendedName>
</protein>
<keyword evidence="4" id="KW-1185">Reference proteome</keyword>
<dbReference type="Gene3D" id="1.20.1260.20">
    <property type="entry name" value="PPE superfamily"/>
    <property type="match status" value="1"/>
</dbReference>
<feature type="domain" description="PPE" evidence="2">
    <location>
        <begin position="5"/>
        <end position="166"/>
    </location>
</feature>
<dbReference type="Proteomes" id="UP000192801">
    <property type="component" value="Unassembled WGS sequence"/>
</dbReference>
<comment type="similarity">
    <text evidence="1">Belongs to the mycobacterial PPE family.</text>
</comment>
<evidence type="ECO:0000313" key="4">
    <source>
        <dbReference type="Proteomes" id="UP000192801"/>
    </source>
</evidence>